<sequence length="102" mass="11778">MTQHKSITIECDICHKEIEPEQMHVFAGVYGYDFHMDCLRQTDGTLIGFLVDDVHVGVSKDFIDRPAHANRLYWERRKVIAVSSPDGEYADTPSNRWPEKGR</sequence>
<evidence type="ECO:0000313" key="1">
    <source>
        <dbReference type="EMBL" id="QJD51765.1"/>
    </source>
</evidence>
<reference evidence="1 2" key="1">
    <citation type="submission" date="2020-04" db="EMBL/GenBank/DDBJ databases">
        <authorList>
            <person name="Gonzalez R.M."/>
            <person name="Howells E.K."/>
            <person name="Otero L.A."/>
            <person name="Pollenz R.S."/>
            <person name="Robichaux K.C."/>
            <person name="Kistler A.L."/>
            <person name="Garlena R.A."/>
            <person name="Russell D.A."/>
            <person name="Pope W.H."/>
            <person name="Jacobs-Sera D."/>
            <person name="Hatfull G.F."/>
        </authorList>
    </citation>
    <scope>NUCLEOTIDE SEQUENCE [LARGE SCALE GENOMIC DNA]</scope>
</reference>
<dbReference type="EMBL" id="MT310875">
    <property type="protein sequence ID" value="QJD51765.1"/>
    <property type="molecule type" value="Genomic_DNA"/>
</dbReference>
<proteinExistence type="predicted"/>
<evidence type="ECO:0000313" key="2">
    <source>
        <dbReference type="Proteomes" id="UP000501509"/>
    </source>
</evidence>
<dbReference type="Proteomes" id="UP000501509">
    <property type="component" value="Segment"/>
</dbReference>
<name>A0A6M3T0H5_9CAUD</name>
<gene>
    <name evidence="1" type="primary">26</name>
    <name evidence="1" type="ORF">SEA_ASHTON_26</name>
</gene>
<protein>
    <submittedName>
        <fullName evidence="1">Uncharacterized protein</fullName>
    </submittedName>
</protein>
<organism evidence="1 2">
    <name type="scientific">Microbacterium phage Ashton</name>
    <dbReference type="NCBI Taxonomy" id="2562366"/>
    <lineage>
        <taxon>Viruses</taxon>
        <taxon>Duplodnaviria</taxon>
        <taxon>Heunggongvirae</taxon>
        <taxon>Uroviricota</taxon>
        <taxon>Caudoviricetes</taxon>
        <taxon>Eekayvirinae</taxon>
        <taxon>Akonivirus</taxon>
        <taxon>Akonivirus akoni</taxon>
    </lineage>
</organism>
<accession>A0A6M3T0H5</accession>